<comment type="function">
    <text evidence="4">Responsible for synthesis of pseudouridine from uracil-13 in transfer RNAs.</text>
</comment>
<name>A0A3D8J2F5_9HELI</name>
<proteinExistence type="inferred from homology"/>
<dbReference type="InterPro" id="IPR050170">
    <property type="entry name" value="TruD_pseudoU_synthase"/>
</dbReference>
<dbReference type="PANTHER" id="PTHR47811:SF1">
    <property type="entry name" value="TRNA PSEUDOURIDINE SYNTHASE D"/>
    <property type="match status" value="1"/>
</dbReference>
<dbReference type="PROSITE" id="PS01268">
    <property type="entry name" value="UPF0024"/>
    <property type="match status" value="1"/>
</dbReference>
<dbReference type="SUPFAM" id="SSF55120">
    <property type="entry name" value="Pseudouridine synthase"/>
    <property type="match status" value="1"/>
</dbReference>
<dbReference type="Gene3D" id="3.30.2340.10">
    <property type="entry name" value="TruD, insertion domain"/>
    <property type="match status" value="2"/>
</dbReference>
<dbReference type="Pfam" id="PF01142">
    <property type="entry name" value="TruD"/>
    <property type="match status" value="1"/>
</dbReference>
<evidence type="ECO:0000313" key="7">
    <source>
        <dbReference type="Proteomes" id="UP000256424"/>
    </source>
</evidence>
<dbReference type="GO" id="GO:0031119">
    <property type="term" value="P:tRNA pseudouridine synthesis"/>
    <property type="evidence" value="ECO:0007669"/>
    <property type="project" value="UniProtKB-UniRule"/>
</dbReference>
<protein>
    <recommendedName>
        <fullName evidence="4">tRNA pseudouridine synthase D</fullName>
        <ecNumber evidence="4">5.4.99.27</ecNumber>
    </recommendedName>
    <alternativeName>
        <fullName evidence="4">tRNA pseudouridine(13) synthase</fullName>
    </alternativeName>
    <alternativeName>
        <fullName evidence="4">tRNA pseudouridylate synthase D</fullName>
    </alternativeName>
    <alternativeName>
        <fullName evidence="4">tRNA-uridine isomerase D</fullName>
    </alternativeName>
</protein>
<dbReference type="InterPro" id="IPR020119">
    <property type="entry name" value="PsdUridine_synth_TruD_CS"/>
</dbReference>
<comment type="catalytic activity">
    <reaction evidence="4">
        <text>uridine(13) in tRNA = pseudouridine(13) in tRNA</text>
        <dbReference type="Rhea" id="RHEA:42540"/>
        <dbReference type="Rhea" id="RHEA-COMP:10105"/>
        <dbReference type="Rhea" id="RHEA-COMP:10106"/>
        <dbReference type="ChEBI" id="CHEBI:65314"/>
        <dbReference type="ChEBI" id="CHEBI:65315"/>
        <dbReference type="EC" id="5.4.99.27"/>
    </reaction>
</comment>
<dbReference type="Proteomes" id="UP000256424">
    <property type="component" value="Unassembled WGS sequence"/>
</dbReference>
<feature type="active site" description="Nucleophile" evidence="4">
    <location>
        <position position="75"/>
    </location>
</feature>
<dbReference type="CDD" id="cd01291">
    <property type="entry name" value="PseudoU_synth"/>
    <property type="match status" value="1"/>
</dbReference>
<dbReference type="InterPro" id="IPR001656">
    <property type="entry name" value="PsdUridine_synth_TruD"/>
</dbReference>
<evidence type="ECO:0000259" key="5">
    <source>
        <dbReference type="PROSITE" id="PS50984"/>
    </source>
</evidence>
<dbReference type="AlphaFoldDB" id="A0A3D8J2F5"/>
<dbReference type="PANTHER" id="PTHR47811">
    <property type="entry name" value="TRNA PSEUDOURIDINE SYNTHASE D"/>
    <property type="match status" value="1"/>
</dbReference>
<evidence type="ECO:0000256" key="1">
    <source>
        <dbReference type="ARBA" id="ARBA00007953"/>
    </source>
</evidence>
<dbReference type="EMBL" id="NXLW01000012">
    <property type="protein sequence ID" value="RDU71325.1"/>
    <property type="molecule type" value="Genomic_DNA"/>
</dbReference>
<dbReference type="InterPro" id="IPR043165">
    <property type="entry name" value="TruD_insert_sf"/>
</dbReference>
<dbReference type="GO" id="GO:0003723">
    <property type="term" value="F:RNA binding"/>
    <property type="evidence" value="ECO:0007669"/>
    <property type="project" value="InterPro"/>
</dbReference>
<organism evidence="6 7">
    <name type="scientific">Helicobacter aurati</name>
    <dbReference type="NCBI Taxonomy" id="137778"/>
    <lineage>
        <taxon>Bacteria</taxon>
        <taxon>Pseudomonadati</taxon>
        <taxon>Campylobacterota</taxon>
        <taxon>Epsilonproteobacteria</taxon>
        <taxon>Campylobacterales</taxon>
        <taxon>Helicobacteraceae</taxon>
        <taxon>Helicobacter</taxon>
    </lineage>
</organism>
<evidence type="ECO:0000313" key="6">
    <source>
        <dbReference type="EMBL" id="RDU71325.1"/>
    </source>
</evidence>
<keyword evidence="2 4" id="KW-0819">tRNA processing</keyword>
<evidence type="ECO:0000256" key="3">
    <source>
        <dbReference type="ARBA" id="ARBA00023235"/>
    </source>
</evidence>
<dbReference type="HAMAP" id="MF_01082">
    <property type="entry name" value="TruD"/>
    <property type="match status" value="1"/>
</dbReference>
<dbReference type="PIRSF" id="PIRSF037016">
    <property type="entry name" value="Pseudouridin_synth_euk_prd"/>
    <property type="match status" value="1"/>
</dbReference>
<accession>A0A3D8J2F5</accession>
<feature type="domain" description="TRUD" evidence="5">
    <location>
        <begin position="150"/>
        <end position="282"/>
    </location>
</feature>
<dbReference type="OrthoDB" id="1550679at2"/>
<dbReference type="EC" id="5.4.99.27" evidence="4"/>
<dbReference type="InterPro" id="IPR011760">
    <property type="entry name" value="PsdUridine_synth_TruD_insert"/>
</dbReference>
<dbReference type="Gene3D" id="3.30.2350.20">
    <property type="entry name" value="TruD, catalytic domain"/>
    <property type="match status" value="2"/>
</dbReference>
<comment type="caution">
    <text evidence="6">The sequence shown here is derived from an EMBL/GenBank/DDBJ whole genome shotgun (WGS) entry which is preliminary data.</text>
</comment>
<keyword evidence="3 4" id="KW-0413">Isomerase</keyword>
<dbReference type="InterPro" id="IPR020103">
    <property type="entry name" value="PsdUridine_synth_cat_dom_sf"/>
</dbReference>
<dbReference type="RefSeq" id="WP_104762372.1">
    <property type="nucleotide sequence ID" value="NZ_FZPM01000004.1"/>
</dbReference>
<gene>
    <name evidence="4" type="primary">truD</name>
    <name evidence="6" type="ORF">CQA66_06540</name>
</gene>
<dbReference type="PROSITE" id="PS50984">
    <property type="entry name" value="TRUD"/>
    <property type="match status" value="1"/>
</dbReference>
<dbReference type="NCBIfam" id="TIGR00094">
    <property type="entry name" value="tRNA_TruD_broad"/>
    <property type="match status" value="1"/>
</dbReference>
<sequence>MMYYGKSYPPIDFVFAHNSRDFIVEEIPLYEFQGSGEHTIIKIRKKNLSTFEAIEILANVLQIPQRDIGYAGLKDKHALSYQFLSLPSKVSSNIPHVIHKNIKIIESTLHNNKLKIGHLRGNKFFIRLKKVSPYHFTRLQSEALQAKRFGFPNFFGFQRFGIFGANYLLAKSITKPPNKQTKKQKFLISSLQSHYFNLWLESRLKISAIISSLNPQEAKVALQQEYQLELPLQVLKVLHASTLRLKPLIGDICKHYPFGRFFVLGQARGESLRDAHGSFATMISDIERLEQSQIAITGLLSGRESMNIGEDSKEADLADSLGHSVSKNTTKSLFATGQAGIIESRFAHYIQAQGTRRYAWVYPDSMKVSYMPREAQAILEFTLPSGSYATSLLEYIKNAALYP</sequence>
<comment type="similarity">
    <text evidence="1 4">Belongs to the pseudouridine synthase TruD family.</text>
</comment>
<dbReference type="GO" id="GO:0005829">
    <property type="term" value="C:cytosol"/>
    <property type="evidence" value="ECO:0007669"/>
    <property type="project" value="TreeGrafter"/>
</dbReference>
<dbReference type="GO" id="GO:0160150">
    <property type="term" value="F:tRNA pseudouridine(13) synthase activity"/>
    <property type="evidence" value="ECO:0007669"/>
    <property type="project" value="UniProtKB-EC"/>
</dbReference>
<reference evidence="6 7" key="1">
    <citation type="submission" date="2018-04" db="EMBL/GenBank/DDBJ databases">
        <title>Novel Campyloabacter and Helicobacter Species and Strains.</title>
        <authorList>
            <person name="Mannion A.J."/>
            <person name="Shen Z."/>
            <person name="Fox J.G."/>
        </authorList>
    </citation>
    <scope>NUCLEOTIDE SEQUENCE [LARGE SCALE GENOMIC DNA]</scope>
    <source>
        <strain evidence="6 7">MIT 97-5075</strain>
    </source>
</reference>
<dbReference type="InterPro" id="IPR042214">
    <property type="entry name" value="TruD_catalytic"/>
</dbReference>
<evidence type="ECO:0000256" key="2">
    <source>
        <dbReference type="ARBA" id="ARBA00022694"/>
    </source>
</evidence>
<keyword evidence="7" id="KW-1185">Reference proteome</keyword>
<evidence type="ECO:0000256" key="4">
    <source>
        <dbReference type="HAMAP-Rule" id="MF_01082"/>
    </source>
</evidence>